<protein>
    <submittedName>
        <fullName evidence="1">Uncharacterized protein</fullName>
    </submittedName>
</protein>
<organism evidence="1 2">
    <name type="scientific">Oesophagostomum dentatum</name>
    <name type="common">Nodular worm</name>
    <dbReference type="NCBI Taxonomy" id="61180"/>
    <lineage>
        <taxon>Eukaryota</taxon>
        <taxon>Metazoa</taxon>
        <taxon>Ecdysozoa</taxon>
        <taxon>Nematoda</taxon>
        <taxon>Chromadorea</taxon>
        <taxon>Rhabditida</taxon>
        <taxon>Rhabditina</taxon>
        <taxon>Rhabditomorpha</taxon>
        <taxon>Strongyloidea</taxon>
        <taxon>Strongylidae</taxon>
        <taxon>Oesophagostomum</taxon>
    </lineage>
</organism>
<proteinExistence type="predicted"/>
<evidence type="ECO:0000313" key="1">
    <source>
        <dbReference type="EMBL" id="KHJ91441.1"/>
    </source>
</evidence>
<accession>A0A0B1T5L1</accession>
<gene>
    <name evidence="1" type="ORF">OESDEN_08695</name>
</gene>
<dbReference type="EMBL" id="KN552062">
    <property type="protein sequence ID" value="KHJ91441.1"/>
    <property type="molecule type" value="Genomic_DNA"/>
</dbReference>
<dbReference type="Proteomes" id="UP000053660">
    <property type="component" value="Unassembled WGS sequence"/>
</dbReference>
<keyword evidence="2" id="KW-1185">Reference proteome</keyword>
<dbReference type="AlphaFoldDB" id="A0A0B1T5L1"/>
<reference evidence="1 2" key="1">
    <citation type="submission" date="2014-03" db="EMBL/GenBank/DDBJ databases">
        <title>Draft genome of the hookworm Oesophagostomum dentatum.</title>
        <authorList>
            <person name="Mitreva M."/>
        </authorList>
    </citation>
    <scope>NUCLEOTIDE SEQUENCE [LARGE SCALE GENOMIC DNA]</scope>
    <source>
        <strain evidence="1 2">OD-Hann</strain>
    </source>
</reference>
<name>A0A0B1T5L1_OESDE</name>
<evidence type="ECO:0000313" key="2">
    <source>
        <dbReference type="Proteomes" id="UP000053660"/>
    </source>
</evidence>
<sequence>MGVKYANSGLMFFVSGRILSATLLFIKIQTLSSQAVITLYPPTALTTSDPPYRYVRCYGSRSFPNQSDAHNYCVYYYKFPQKTCDDTMLKFQGRTYNANPEVDTRFSIF</sequence>